<dbReference type="EMBL" id="FSRL01000002">
    <property type="protein sequence ID" value="SIO30967.1"/>
    <property type="molecule type" value="Genomic_DNA"/>
</dbReference>
<dbReference type="STRING" id="1217970.SAMN05444002_3841"/>
<reference evidence="2" key="1">
    <citation type="submission" date="2016-11" db="EMBL/GenBank/DDBJ databases">
        <authorList>
            <person name="Varghese N."/>
            <person name="Submissions S."/>
        </authorList>
    </citation>
    <scope>NUCLEOTIDE SEQUENCE [LARGE SCALE GENOMIC DNA]</scope>
    <source>
        <strain evidence="2">DSM 29440</strain>
    </source>
</reference>
<gene>
    <name evidence="1" type="ORF">SAMN05444002_3841</name>
</gene>
<evidence type="ECO:0000313" key="1">
    <source>
        <dbReference type="EMBL" id="SIO30967.1"/>
    </source>
</evidence>
<keyword evidence="2" id="KW-1185">Reference proteome</keyword>
<protein>
    <submittedName>
        <fullName evidence="1">Uncharacterized protein</fullName>
    </submittedName>
</protein>
<name>A0A1N6IG15_9RHOB</name>
<accession>A0A1N6IG15</accession>
<proteinExistence type="predicted"/>
<dbReference type="Proteomes" id="UP000184932">
    <property type="component" value="Unassembled WGS sequence"/>
</dbReference>
<dbReference type="RefSeq" id="WP_074257993.1">
    <property type="nucleotide sequence ID" value="NZ_FSRL01000002.1"/>
</dbReference>
<organism evidence="1 2">
    <name type="scientific">Vannielia litorea</name>
    <dbReference type="NCBI Taxonomy" id="1217970"/>
    <lineage>
        <taxon>Bacteria</taxon>
        <taxon>Pseudomonadati</taxon>
        <taxon>Pseudomonadota</taxon>
        <taxon>Alphaproteobacteria</taxon>
        <taxon>Rhodobacterales</taxon>
        <taxon>Paracoccaceae</taxon>
        <taxon>Vannielia</taxon>
    </lineage>
</organism>
<dbReference type="OrthoDB" id="8368570at2"/>
<sequence>MSNIFFHTRSFHPDANFGAGGLGFEGDDRDFSFATGDSSRIFHWVEIDLQAGQVVGLDCDSYPSANAIAHRVLNAPGDAVEVITQNTPLPDITVPDAPPMANDYSEPRKKPRHEEHYSITAYTEDGDQTANITIKYAGKNFAFYFADTDIGHDILGGPNSNEARDDVGSADDGWIPYNGVVPDLDVTNQLFLHLDRANGKAQVQMTMTGDGFPNAESFIIAGGDTLGLATHIRTGTAITQLPGGRAIRMCMTQLSDVDWTAQDTLGSNLTANAVFDYMSFSTTEVAEGEMSRVALNRAHLGRAATGNLLRNIQDHLPIPSPRNYEWLWE</sequence>
<dbReference type="AlphaFoldDB" id="A0A1N6IG15"/>
<evidence type="ECO:0000313" key="2">
    <source>
        <dbReference type="Proteomes" id="UP000184932"/>
    </source>
</evidence>